<keyword evidence="10" id="KW-1185">Reference proteome</keyword>
<evidence type="ECO:0000259" key="8">
    <source>
        <dbReference type="Pfam" id="PF01490"/>
    </source>
</evidence>
<dbReference type="Proteomes" id="UP001177003">
    <property type="component" value="Chromosome 5"/>
</dbReference>
<gene>
    <name evidence="9" type="ORF">LSALG_LOCUS23042</name>
</gene>
<dbReference type="PANTHER" id="PTHR48017">
    <property type="entry name" value="OS05G0424000 PROTEIN-RELATED"/>
    <property type="match status" value="1"/>
</dbReference>
<evidence type="ECO:0000313" key="10">
    <source>
        <dbReference type="Proteomes" id="UP001177003"/>
    </source>
</evidence>
<feature type="transmembrane region" description="Helical" evidence="7">
    <location>
        <begin position="242"/>
        <end position="263"/>
    </location>
</feature>
<feature type="transmembrane region" description="Helical" evidence="7">
    <location>
        <begin position="381"/>
        <end position="401"/>
    </location>
</feature>
<dbReference type="GO" id="GO:0016020">
    <property type="term" value="C:membrane"/>
    <property type="evidence" value="ECO:0007669"/>
    <property type="project" value="UniProtKB-SubCell"/>
</dbReference>
<evidence type="ECO:0000256" key="5">
    <source>
        <dbReference type="ARBA" id="ARBA00022989"/>
    </source>
</evidence>
<evidence type="ECO:0000256" key="3">
    <source>
        <dbReference type="ARBA" id="ARBA00022692"/>
    </source>
</evidence>
<feature type="transmembrane region" description="Helical" evidence="7">
    <location>
        <begin position="284"/>
        <end position="303"/>
    </location>
</feature>
<accession>A0AA35Z0J3</accession>
<evidence type="ECO:0000256" key="4">
    <source>
        <dbReference type="ARBA" id="ARBA00022970"/>
    </source>
</evidence>
<feature type="transmembrane region" description="Helical" evidence="7">
    <location>
        <begin position="81"/>
        <end position="100"/>
    </location>
</feature>
<feature type="transmembrane region" description="Helical" evidence="7">
    <location>
        <begin position="323"/>
        <end position="344"/>
    </location>
</feature>
<keyword evidence="6 7" id="KW-0472">Membrane</keyword>
<dbReference type="Gene3D" id="1.20.1740.10">
    <property type="entry name" value="Amino acid/polyamine transporter I"/>
    <property type="match status" value="1"/>
</dbReference>
<protein>
    <recommendedName>
        <fullName evidence="8">Amino acid transporter transmembrane domain-containing protein</fullName>
    </recommendedName>
</protein>
<dbReference type="Pfam" id="PF01490">
    <property type="entry name" value="Aa_trans"/>
    <property type="match status" value="1"/>
</dbReference>
<comment type="subcellular location">
    <subcellularLocation>
        <location evidence="1">Membrane</location>
    </subcellularLocation>
</comment>
<sequence>MFQNTKPRIISYIREESRIGKMPGEDYEEEEDQMPLLQTSALKLTGNVWTALAHLIAGVIGSGVLSMAWSMAQLGWIAGPLSIILIAFFSLVSAFLISNIHPSITLNHSYLQAVHTILGYKNGLICGCLVYFSLFKTGVVYVITSGICMRAIRQSNCYHEEGHEGDCEYKNEYYMVAFGVVEIVASQIPNIFHTKWLSIIAAAMSLTYSCIGIGLGIAQVIGQGRIEGSMNGISTSNPSQKVWLVGEAIGDILFSFTYSLILLEIQSTLKSPPPQKETMKKASTIGVLITASLYICCGASGYAAFGDSTPGNLLTGFGFYEPYWLVDFGNACIVVHLVGGYQIYSQTLFAIVEGWYAEKFQIMTREMDVGIGSLRVNPFRLCFRTTYVVLTTTVAILFPYFNQVLAFSGSIIFWPLTIYFPVEMYFLYNRILPWTTTWILLRIYTIFCMLLTIFTFAASLQGLISKRFG</sequence>
<evidence type="ECO:0000256" key="7">
    <source>
        <dbReference type="SAM" id="Phobius"/>
    </source>
</evidence>
<keyword evidence="3 7" id="KW-0812">Transmembrane</keyword>
<dbReference type="GO" id="GO:0006865">
    <property type="term" value="P:amino acid transport"/>
    <property type="evidence" value="ECO:0007669"/>
    <property type="project" value="UniProtKB-KW"/>
</dbReference>
<keyword evidence="5 7" id="KW-1133">Transmembrane helix</keyword>
<feature type="domain" description="Amino acid transporter transmembrane" evidence="8">
    <location>
        <begin position="45"/>
        <end position="464"/>
    </location>
</feature>
<evidence type="ECO:0000256" key="2">
    <source>
        <dbReference type="ARBA" id="ARBA00022448"/>
    </source>
</evidence>
<feature type="transmembrane region" description="Helical" evidence="7">
    <location>
        <begin position="120"/>
        <end position="143"/>
    </location>
</feature>
<feature type="transmembrane region" description="Helical" evidence="7">
    <location>
        <begin position="196"/>
        <end position="222"/>
    </location>
</feature>
<dbReference type="EMBL" id="OX465081">
    <property type="protein sequence ID" value="CAI9283443.1"/>
    <property type="molecule type" value="Genomic_DNA"/>
</dbReference>
<evidence type="ECO:0000313" key="9">
    <source>
        <dbReference type="EMBL" id="CAI9283443.1"/>
    </source>
</evidence>
<evidence type="ECO:0000256" key="6">
    <source>
        <dbReference type="ARBA" id="ARBA00023136"/>
    </source>
</evidence>
<proteinExistence type="predicted"/>
<name>A0AA35Z0J3_LACSI</name>
<organism evidence="9 10">
    <name type="scientific">Lactuca saligna</name>
    <name type="common">Willowleaf lettuce</name>
    <dbReference type="NCBI Taxonomy" id="75948"/>
    <lineage>
        <taxon>Eukaryota</taxon>
        <taxon>Viridiplantae</taxon>
        <taxon>Streptophyta</taxon>
        <taxon>Embryophyta</taxon>
        <taxon>Tracheophyta</taxon>
        <taxon>Spermatophyta</taxon>
        <taxon>Magnoliopsida</taxon>
        <taxon>eudicotyledons</taxon>
        <taxon>Gunneridae</taxon>
        <taxon>Pentapetalae</taxon>
        <taxon>asterids</taxon>
        <taxon>campanulids</taxon>
        <taxon>Asterales</taxon>
        <taxon>Asteraceae</taxon>
        <taxon>Cichorioideae</taxon>
        <taxon>Cichorieae</taxon>
        <taxon>Lactucinae</taxon>
        <taxon>Lactuca</taxon>
    </lineage>
</organism>
<reference evidence="9" key="1">
    <citation type="submission" date="2023-04" db="EMBL/GenBank/DDBJ databases">
        <authorList>
            <person name="Vijverberg K."/>
            <person name="Xiong W."/>
            <person name="Schranz E."/>
        </authorList>
    </citation>
    <scope>NUCLEOTIDE SEQUENCE</scope>
</reference>
<keyword evidence="4" id="KW-0029">Amino-acid transport</keyword>
<dbReference type="AlphaFoldDB" id="A0AA35Z0J3"/>
<feature type="transmembrane region" description="Helical" evidence="7">
    <location>
        <begin position="439"/>
        <end position="464"/>
    </location>
</feature>
<dbReference type="InterPro" id="IPR013057">
    <property type="entry name" value="AA_transpt_TM"/>
</dbReference>
<keyword evidence="2" id="KW-0813">Transport</keyword>
<evidence type="ECO:0000256" key="1">
    <source>
        <dbReference type="ARBA" id="ARBA00004370"/>
    </source>
</evidence>
<feature type="transmembrane region" description="Helical" evidence="7">
    <location>
        <begin position="407"/>
        <end position="427"/>
    </location>
</feature>
<feature type="transmembrane region" description="Helical" evidence="7">
    <location>
        <begin position="48"/>
        <end position="69"/>
    </location>
</feature>